<dbReference type="AlphaFoldDB" id="A0A8X6KJV3"/>
<sequence length="114" mass="13737">MKQVDLAVKFCNEMTAMCWKDKRQVYMLTNMHSSRNEFIIDERKRFFFFKFDGDVSECEKDKLSTTKPKIVVDYNKHMEYVDLGDRMASTYTFARRTRKWTKKNYSLVASILLF</sequence>
<protein>
    <submittedName>
        <fullName evidence="2">DDE_Tnp_1_7 domain-containing protein</fullName>
    </submittedName>
</protein>
<dbReference type="Proteomes" id="UP000887116">
    <property type="component" value="Unassembled WGS sequence"/>
</dbReference>
<dbReference type="Pfam" id="PF13843">
    <property type="entry name" value="DDE_Tnp_1_7"/>
    <property type="match status" value="1"/>
</dbReference>
<feature type="domain" description="PiggyBac transposable element-derived protein" evidence="1">
    <location>
        <begin position="5"/>
        <end position="113"/>
    </location>
</feature>
<dbReference type="PANTHER" id="PTHR46599">
    <property type="entry name" value="PIGGYBAC TRANSPOSABLE ELEMENT-DERIVED PROTEIN 4"/>
    <property type="match status" value="1"/>
</dbReference>
<dbReference type="InterPro" id="IPR029526">
    <property type="entry name" value="PGBD"/>
</dbReference>
<dbReference type="EMBL" id="BMAO01031545">
    <property type="protein sequence ID" value="GFQ75861.1"/>
    <property type="molecule type" value="Genomic_DNA"/>
</dbReference>
<dbReference type="PANTHER" id="PTHR46599:SF3">
    <property type="entry name" value="PIGGYBAC TRANSPOSABLE ELEMENT-DERIVED PROTEIN 4"/>
    <property type="match status" value="1"/>
</dbReference>
<evidence type="ECO:0000313" key="3">
    <source>
        <dbReference type="Proteomes" id="UP000887116"/>
    </source>
</evidence>
<proteinExistence type="predicted"/>
<dbReference type="OrthoDB" id="6146839at2759"/>
<evidence type="ECO:0000259" key="1">
    <source>
        <dbReference type="Pfam" id="PF13843"/>
    </source>
</evidence>
<reference evidence="2" key="1">
    <citation type="submission" date="2020-07" db="EMBL/GenBank/DDBJ databases">
        <title>Multicomponent nature underlies the extraordinary mechanical properties of spider dragline silk.</title>
        <authorList>
            <person name="Kono N."/>
            <person name="Nakamura H."/>
            <person name="Mori M."/>
            <person name="Yoshida Y."/>
            <person name="Ohtoshi R."/>
            <person name="Malay A.D."/>
            <person name="Moran D.A.P."/>
            <person name="Tomita M."/>
            <person name="Numata K."/>
            <person name="Arakawa K."/>
        </authorList>
    </citation>
    <scope>NUCLEOTIDE SEQUENCE</scope>
</reference>
<evidence type="ECO:0000313" key="2">
    <source>
        <dbReference type="EMBL" id="GFQ75861.1"/>
    </source>
</evidence>
<accession>A0A8X6KJV3</accession>
<gene>
    <name evidence="2" type="primary">AVEN_67121_1</name>
    <name evidence="2" type="ORF">TNCT_60501</name>
</gene>
<name>A0A8X6KJV3_TRICU</name>
<keyword evidence="3" id="KW-1185">Reference proteome</keyword>
<organism evidence="2 3">
    <name type="scientific">Trichonephila clavata</name>
    <name type="common">Joro spider</name>
    <name type="synonym">Nephila clavata</name>
    <dbReference type="NCBI Taxonomy" id="2740835"/>
    <lineage>
        <taxon>Eukaryota</taxon>
        <taxon>Metazoa</taxon>
        <taxon>Ecdysozoa</taxon>
        <taxon>Arthropoda</taxon>
        <taxon>Chelicerata</taxon>
        <taxon>Arachnida</taxon>
        <taxon>Araneae</taxon>
        <taxon>Araneomorphae</taxon>
        <taxon>Entelegynae</taxon>
        <taxon>Araneoidea</taxon>
        <taxon>Nephilidae</taxon>
        <taxon>Trichonephila</taxon>
    </lineage>
</organism>
<comment type="caution">
    <text evidence="2">The sequence shown here is derived from an EMBL/GenBank/DDBJ whole genome shotgun (WGS) entry which is preliminary data.</text>
</comment>